<evidence type="ECO:0008006" key="4">
    <source>
        <dbReference type="Google" id="ProtNLM"/>
    </source>
</evidence>
<evidence type="ECO:0000256" key="1">
    <source>
        <dbReference type="SAM" id="SignalP"/>
    </source>
</evidence>
<evidence type="ECO:0000313" key="3">
    <source>
        <dbReference type="Proteomes" id="UP001396898"/>
    </source>
</evidence>
<dbReference type="Proteomes" id="UP001396898">
    <property type="component" value="Unassembled WGS sequence"/>
</dbReference>
<sequence length="140" mass="14419">MISIAGIITPILLALAVAPSTATALPEPAADPGLISGLADATKTLLGNLGNAPPPKLLWTPSPSPQCAAVNGGELQCCRGALAGDQPLVVFLAQLYGYRLNPNDVNGLVCDDQLDQCPGVKMCCQVTALSPLLSLYCQDY</sequence>
<keyword evidence="1" id="KW-0732">Signal</keyword>
<gene>
    <name evidence="2" type="ORF">PG991_001849</name>
</gene>
<dbReference type="EMBL" id="JAQQWI010000005">
    <property type="protein sequence ID" value="KAK8035776.1"/>
    <property type="molecule type" value="Genomic_DNA"/>
</dbReference>
<evidence type="ECO:0000313" key="2">
    <source>
        <dbReference type="EMBL" id="KAK8035776.1"/>
    </source>
</evidence>
<protein>
    <recommendedName>
        <fullName evidence="4">Hydrophobin</fullName>
    </recommendedName>
</protein>
<name>A0ABR1SN65_9PEZI</name>
<organism evidence="2 3">
    <name type="scientific">Apiospora marii</name>
    <dbReference type="NCBI Taxonomy" id="335849"/>
    <lineage>
        <taxon>Eukaryota</taxon>
        <taxon>Fungi</taxon>
        <taxon>Dikarya</taxon>
        <taxon>Ascomycota</taxon>
        <taxon>Pezizomycotina</taxon>
        <taxon>Sordariomycetes</taxon>
        <taxon>Xylariomycetidae</taxon>
        <taxon>Amphisphaeriales</taxon>
        <taxon>Apiosporaceae</taxon>
        <taxon>Apiospora</taxon>
    </lineage>
</organism>
<comment type="caution">
    <text evidence="2">The sequence shown here is derived from an EMBL/GenBank/DDBJ whole genome shotgun (WGS) entry which is preliminary data.</text>
</comment>
<feature type="signal peptide" evidence="1">
    <location>
        <begin position="1"/>
        <end position="24"/>
    </location>
</feature>
<feature type="chain" id="PRO_5045712570" description="Hydrophobin" evidence="1">
    <location>
        <begin position="25"/>
        <end position="140"/>
    </location>
</feature>
<proteinExistence type="predicted"/>
<accession>A0ABR1SN65</accession>
<keyword evidence="3" id="KW-1185">Reference proteome</keyword>
<reference evidence="2 3" key="1">
    <citation type="submission" date="2023-01" db="EMBL/GenBank/DDBJ databases">
        <title>Analysis of 21 Apiospora genomes using comparative genomics revels a genus with tremendous synthesis potential of carbohydrate active enzymes and secondary metabolites.</title>
        <authorList>
            <person name="Sorensen T."/>
        </authorList>
    </citation>
    <scope>NUCLEOTIDE SEQUENCE [LARGE SCALE GENOMIC DNA]</scope>
    <source>
        <strain evidence="2 3">CBS 20057</strain>
    </source>
</reference>